<comment type="caution">
    <text evidence="2">The sequence shown here is derived from an EMBL/GenBank/DDBJ whole genome shotgun (WGS) entry which is preliminary data.</text>
</comment>
<dbReference type="GO" id="GO:2001070">
    <property type="term" value="F:starch binding"/>
    <property type="evidence" value="ECO:0007669"/>
    <property type="project" value="InterPro"/>
</dbReference>
<dbReference type="SMART" id="SM01065">
    <property type="entry name" value="CBM_2"/>
    <property type="match status" value="1"/>
</dbReference>
<reference evidence="2 3" key="1">
    <citation type="journal article" date="2017" name="Nat. Ecol. Evol.">
        <title>Scallop genome provides insights into evolution of bilaterian karyotype and development.</title>
        <authorList>
            <person name="Wang S."/>
            <person name="Zhang J."/>
            <person name="Jiao W."/>
            <person name="Li J."/>
            <person name="Xun X."/>
            <person name="Sun Y."/>
            <person name="Guo X."/>
            <person name="Huan P."/>
            <person name="Dong B."/>
            <person name="Zhang L."/>
            <person name="Hu X."/>
            <person name="Sun X."/>
            <person name="Wang J."/>
            <person name="Zhao C."/>
            <person name="Wang Y."/>
            <person name="Wang D."/>
            <person name="Huang X."/>
            <person name="Wang R."/>
            <person name="Lv J."/>
            <person name="Li Y."/>
            <person name="Zhang Z."/>
            <person name="Liu B."/>
            <person name="Lu W."/>
            <person name="Hui Y."/>
            <person name="Liang J."/>
            <person name="Zhou Z."/>
            <person name="Hou R."/>
            <person name="Li X."/>
            <person name="Liu Y."/>
            <person name="Li H."/>
            <person name="Ning X."/>
            <person name="Lin Y."/>
            <person name="Zhao L."/>
            <person name="Xing Q."/>
            <person name="Dou J."/>
            <person name="Li Y."/>
            <person name="Mao J."/>
            <person name="Guo H."/>
            <person name="Dou H."/>
            <person name="Li T."/>
            <person name="Mu C."/>
            <person name="Jiang W."/>
            <person name="Fu Q."/>
            <person name="Fu X."/>
            <person name="Miao Y."/>
            <person name="Liu J."/>
            <person name="Yu Q."/>
            <person name="Li R."/>
            <person name="Liao H."/>
            <person name="Li X."/>
            <person name="Kong Y."/>
            <person name="Jiang Z."/>
            <person name="Chourrout D."/>
            <person name="Li R."/>
            <person name="Bao Z."/>
        </authorList>
    </citation>
    <scope>NUCLEOTIDE SEQUENCE [LARGE SCALE GENOMIC DNA]</scope>
    <source>
        <strain evidence="2 3">PY_sf001</strain>
    </source>
</reference>
<dbReference type="Gene3D" id="2.60.40.10">
    <property type="entry name" value="Immunoglobulins"/>
    <property type="match status" value="1"/>
</dbReference>
<proteinExistence type="predicted"/>
<dbReference type="Proteomes" id="UP000242188">
    <property type="component" value="Unassembled WGS sequence"/>
</dbReference>
<evidence type="ECO:0000313" key="3">
    <source>
        <dbReference type="Proteomes" id="UP000242188"/>
    </source>
</evidence>
<protein>
    <recommendedName>
        <fullName evidence="1">CBM20 domain-containing protein</fullName>
    </recommendedName>
</protein>
<dbReference type="Pfam" id="PF00686">
    <property type="entry name" value="CBM_20"/>
    <property type="match status" value="1"/>
</dbReference>
<dbReference type="InterPro" id="IPR013784">
    <property type="entry name" value="Carb-bd-like_fold"/>
</dbReference>
<dbReference type="AlphaFoldDB" id="A0A210PWU7"/>
<accession>A0A210PWU7</accession>
<dbReference type="OrthoDB" id="6094451at2759"/>
<dbReference type="InterPro" id="IPR013783">
    <property type="entry name" value="Ig-like_fold"/>
</dbReference>
<evidence type="ECO:0000313" key="2">
    <source>
        <dbReference type="EMBL" id="OWF40961.1"/>
    </source>
</evidence>
<dbReference type="EMBL" id="NEDP02005434">
    <property type="protein sequence ID" value="OWF40961.1"/>
    <property type="molecule type" value="Genomic_DNA"/>
</dbReference>
<name>A0A210PWU7_MIZYE</name>
<dbReference type="SUPFAM" id="SSF49452">
    <property type="entry name" value="Starch-binding domain-like"/>
    <property type="match status" value="1"/>
</dbReference>
<organism evidence="2 3">
    <name type="scientific">Mizuhopecten yessoensis</name>
    <name type="common">Japanese scallop</name>
    <name type="synonym">Patinopecten yessoensis</name>
    <dbReference type="NCBI Taxonomy" id="6573"/>
    <lineage>
        <taxon>Eukaryota</taxon>
        <taxon>Metazoa</taxon>
        <taxon>Spiralia</taxon>
        <taxon>Lophotrochozoa</taxon>
        <taxon>Mollusca</taxon>
        <taxon>Bivalvia</taxon>
        <taxon>Autobranchia</taxon>
        <taxon>Pteriomorphia</taxon>
        <taxon>Pectinida</taxon>
        <taxon>Pectinoidea</taxon>
        <taxon>Pectinidae</taxon>
        <taxon>Mizuhopecten</taxon>
    </lineage>
</organism>
<sequence length="241" mass="27323">MSLSGKGSSVSYLFEIVYAVQTRRDCLGLCGSIVELGLWQVEKAVVAKEIPQKSGIWFAAVDLPSRSEFCWKWVVLNEQKHAIRWEERPNRNSRTGVCHGRLQTSWNGGEILSISWKQKYQHIGIDDTGDECEEEYSSAPPLDIIKGWAADDGDILEPMHSRLSERPSTTRHQGNHPIAIQVSAQEAIRHQTTLEKPTLEAIETSKRSLPPKLQDHLIRSILSWVTGFRDFINTLIEINYS</sequence>
<feature type="domain" description="CBM20" evidence="1">
    <location>
        <begin position="4"/>
        <end position="108"/>
    </location>
</feature>
<dbReference type="InterPro" id="IPR002044">
    <property type="entry name" value="CBM20"/>
</dbReference>
<gene>
    <name evidence="2" type="ORF">KP79_PYT15988</name>
</gene>
<keyword evidence="3" id="KW-1185">Reference proteome</keyword>
<evidence type="ECO:0000259" key="1">
    <source>
        <dbReference type="PROSITE" id="PS51166"/>
    </source>
</evidence>
<dbReference type="PROSITE" id="PS51166">
    <property type="entry name" value="CBM20"/>
    <property type="match status" value="1"/>
</dbReference>